<dbReference type="eggNOG" id="COG2834">
    <property type="taxonomic scope" value="Bacteria"/>
</dbReference>
<evidence type="ECO:0000259" key="3">
    <source>
        <dbReference type="Pfam" id="PF17131"/>
    </source>
</evidence>
<keyword evidence="2" id="KW-0732">Signal</keyword>
<dbReference type="Proteomes" id="UP000002432">
    <property type="component" value="Chromosome"/>
</dbReference>
<dbReference type="AlphaFoldDB" id="Q1IM79"/>
<feature type="compositionally biased region" description="Basic and acidic residues" evidence="1">
    <location>
        <begin position="252"/>
        <end position="274"/>
    </location>
</feature>
<dbReference type="InterPro" id="IPR033399">
    <property type="entry name" value="TP_0789-like"/>
</dbReference>
<dbReference type="STRING" id="204669.Acid345_3020"/>
<protein>
    <submittedName>
        <fullName evidence="4">Conserved hypothetical signal peptide protein</fullName>
    </submittedName>
</protein>
<evidence type="ECO:0000256" key="2">
    <source>
        <dbReference type="SAM" id="SignalP"/>
    </source>
</evidence>
<gene>
    <name evidence="4" type="ordered locus">Acid345_3020</name>
</gene>
<evidence type="ECO:0000256" key="1">
    <source>
        <dbReference type="SAM" id="MobiDB-lite"/>
    </source>
</evidence>
<proteinExistence type="predicted"/>
<dbReference type="Gene3D" id="2.50.20.10">
    <property type="entry name" value="Lipoprotein localisation LolA/LolB/LppX"/>
    <property type="match status" value="1"/>
</dbReference>
<feature type="signal peptide" evidence="2">
    <location>
        <begin position="1"/>
        <end position="21"/>
    </location>
</feature>
<dbReference type="Pfam" id="PF17131">
    <property type="entry name" value="LolA_like"/>
    <property type="match status" value="1"/>
</dbReference>
<dbReference type="HOGENOM" id="CLU_081300_0_0_0"/>
<feature type="region of interest" description="Disordered" evidence="1">
    <location>
        <begin position="240"/>
        <end position="274"/>
    </location>
</feature>
<reference evidence="4 5" key="1">
    <citation type="journal article" date="2009" name="Appl. Environ. Microbiol.">
        <title>Three genomes from the phylum Acidobacteria provide insight into the lifestyles of these microorganisms in soils.</title>
        <authorList>
            <person name="Ward N.L."/>
            <person name="Challacombe J.F."/>
            <person name="Janssen P.H."/>
            <person name="Henrissat B."/>
            <person name="Coutinho P.M."/>
            <person name="Wu M."/>
            <person name="Xie G."/>
            <person name="Haft D.H."/>
            <person name="Sait M."/>
            <person name="Badger J."/>
            <person name="Barabote R.D."/>
            <person name="Bradley B."/>
            <person name="Brettin T.S."/>
            <person name="Brinkac L.M."/>
            <person name="Bruce D."/>
            <person name="Creasy T."/>
            <person name="Daugherty S.C."/>
            <person name="Davidsen T.M."/>
            <person name="DeBoy R.T."/>
            <person name="Detter J.C."/>
            <person name="Dodson R.J."/>
            <person name="Durkin A.S."/>
            <person name="Ganapathy A."/>
            <person name="Gwinn-Giglio M."/>
            <person name="Han C.S."/>
            <person name="Khouri H."/>
            <person name="Kiss H."/>
            <person name="Kothari S.P."/>
            <person name="Madupu R."/>
            <person name="Nelson K.E."/>
            <person name="Nelson W.C."/>
            <person name="Paulsen I."/>
            <person name="Penn K."/>
            <person name="Ren Q."/>
            <person name="Rosovitz M.J."/>
            <person name="Selengut J.D."/>
            <person name="Shrivastava S."/>
            <person name="Sullivan S.A."/>
            <person name="Tapia R."/>
            <person name="Thompson L.S."/>
            <person name="Watkins K.L."/>
            <person name="Yang Q."/>
            <person name="Yu C."/>
            <person name="Zafar N."/>
            <person name="Zhou L."/>
            <person name="Kuske C.R."/>
        </authorList>
    </citation>
    <scope>NUCLEOTIDE SEQUENCE [LARGE SCALE GENOMIC DNA]</scope>
    <source>
        <strain evidence="4 5">Ellin345</strain>
    </source>
</reference>
<dbReference type="OrthoDB" id="128937at2"/>
<feature type="domain" description="Uncharacterized protein TP-0789" evidence="3">
    <location>
        <begin position="110"/>
        <end position="239"/>
    </location>
</feature>
<sequence length="274" mass="30187">MLRRVAFAMLALVCAAPVVHAQTADEIIAKNIEAHGGAAKMKAIKTMKATGKIEIGPGMQAPMTATQQRPDMIRNEFTFQGMTGVQAYDGKEAWQIMPFMGKKDPDLMSADERDDMADSADLDGPLMDYAAKGNKVEYLGKDKLEGTDVYKLKVTLKDGSIQTWYIDTDSNLEVRVDSERMVRGTPHKNTRVIGDYKEVEGLPVPFSMEMSDADHPDQKMKLTLEKVEYNVPVDASIFKMPPKTATTTKGADTAEPKPADKKPDEAPKSETPKN</sequence>
<feature type="chain" id="PRO_5004190917" evidence="2">
    <location>
        <begin position="22"/>
        <end position="274"/>
    </location>
</feature>
<evidence type="ECO:0000313" key="5">
    <source>
        <dbReference type="Proteomes" id="UP000002432"/>
    </source>
</evidence>
<dbReference type="EMBL" id="CP000360">
    <property type="protein sequence ID" value="ABF42021.1"/>
    <property type="molecule type" value="Genomic_DNA"/>
</dbReference>
<name>Q1IM79_KORVE</name>
<keyword evidence="5" id="KW-1185">Reference proteome</keyword>
<dbReference type="KEGG" id="aba:Acid345_3020"/>
<dbReference type="EnsemblBacteria" id="ABF42021">
    <property type="protein sequence ID" value="ABF42021"/>
    <property type="gene ID" value="Acid345_3020"/>
</dbReference>
<evidence type="ECO:0000313" key="4">
    <source>
        <dbReference type="EMBL" id="ABF42021.1"/>
    </source>
</evidence>
<accession>Q1IM79</accession>
<organism evidence="4 5">
    <name type="scientific">Koribacter versatilis (strain Ellin345)</name>
    <dbReference type="NCBI Taxonomy" id="204669"/>
    <lineage>
        <taxon>Bacteria</taxon>
        <taxon>Pseudomonadati</taxon>
        <taxon>Acidobacteriota</taxon>
        <taxon>Terriglobia</taxon>
        <taxon>Terriglobales</taxon>
        <taxon>Candidatus Korobacteraceae</taxon>
        <taxon>Candidatus Korobacter</taxon>
    </lineage>
</organism>